<dbReference type="EMBL" id="UYSU01033875">
    <property type="protein sequence ID" value="VDL93228.1"/>
    <property type="molecule type" value="Genomic_DNA"/>
</dbReference>
<dbReference type="Proteomes" id="UP000275846">
    <property type="component" value="Unassembled WGS sequence"/>
</dbReference>
<gene>
    <name evidence="2" type="ORF">SSLN_LOCUS6843</name>
</gene>
<keyword evidence="1" id="KW-0812">Transmembrane</keyword>
<keyword evidence="1" id="KW-0472">Membrane</keyword>
<evidence type="ECO:0000313" key="2">
    <source>
        <dbReference type="EMBL" id="VDL93228.1"/>
    </source>
</evidence>
<reference evidence="4" key="1">
    <citation type="submission" date="2016-06" db="UniProtKB">
        <authorList>
            <consortium name="WormBaseParasite"/>
        </authorList>
    </citation>
    <scope>IDENTIFICATION</scope>
</reference>
<evidence type="ECO:0000256" key="1">
    <source>
        <dbReference type="SAM" id="Phobius"/>
    </source>
</evidence>
<name>A0A183SRJ5_SCHSO</name>
<organism evidence="4">
    <name type="scientific">Schistocephalus solidus</name>
    <name type="common">Tapeworm</name>
    <dbReference type="NCBI Taxonomy" id="70667"/>
    <lineage>
        <taxon>Eukaryota</taxon>
        <taxon>Metazoa</taxon>
        <taxon>Spiralia</taxon>
        <taxon>Lophotrochozoa</taxon>
        <taxon>Platyhelminthes</taxon>
        <taxon>Cestoda</taxon>
        <taxon>Eucestoda</taxon>
        <taxon>Diphyllobothriidea</taxon>
        <taxon>Diphyllobothriidae</taxon>
        <taxon>Schistocephalus</taxon>
    </lineage>
</organism>
<dbReference type="AlphaFoldDB" id="A0A183SRJ5"/>
<feature type="transmembrane region" description="Helical" evidence="1">
    <location>
        <begin position="183"/>
        <end position="201"/>
    </location>
</feature>
<evidence type="ECO:0000313" key="3">
    <source>
        <dbReference type="Proteomes" id="UP000275846"/>
    </source>
</evidence>
<dbReference type="WBParaSite" id="SSLN_0000706201-mRNA-1">
    <property type="protein sequence ID" value="SSLN_0000706201-mRNA-1"/>
    <property type="gene ID" value="SSLN_0000706201"/>
</dbReference>
<protein>
    <submittedName>
        <fullName evidence="4">Transposase</fullName>
    </submittedName>
</protein>
<accession>A0A183SRJ5</accession>
<evidence type="ECO:0000313" key="4">
    <source>
        <dbReference type="WBParaSite" id="SSLN_0000706201-mRNA-1"/>
    </source>
</evidence>
<sequence length="270" mass="30402">MPPASTVDAQLSKICRKRPIKETGMRGHILHHCVRGRATATGDAYRLRLPRIAVAHQSEATIWRQIRRLLGVLELSGKWHDNRGDRSGTFWPATCITLIGRIAGWNTLAETSQKFGPHACIRASRVLRAAAHTDWLPGFPRIFLSRLRRFRRASSRALFTLGRYSTAVSVAVTPPAFERWTSYRFFFGSIMSFFAAVVFLYDSCRREVMLALCLPWESGPQVSHSKSRAIWPSVVNLRLGWFAGHLILPEAVSDAKTRPLNFLPVPSTHG</sequence>
<proteinExistence type="predicted"/>
<reference evidence="2 3" key="2">
    <citation type="submission" date="2018-11" db="EMBL/GenBank/DDBJ databases">
        <authorList>
            <consortium name="Pathogen Informatics"/>
        </authorList>
    </citation>
    <scope>NUCLEOTIDE SEQUENCE [LARGE SCALE GENOMIC DNA]</scope>
    <source>
        <strain evidence="2 3">NST_G2</strain>
    </source>
</reference>
<keyword evidence="3" id="KW-1185">Reference proteome</keyword>
<keyword evidence="1" id="KW-1133">Transmembrane helix</keyword>